<dbReference type="Proteomes" id="UP000789405">
    <property type="component" value="Unassembled WGS sequence"/>
</dbReference>
<reference evidence="1" key="1">
    <citation type="submission" date="2021-06" db="EMBL/GenBank/DDBJ databases">
        <authorList>
            <person name="Kallberg Y."/>
            <person name="Tangrot J."/>
            <person name="Rosling A."/>
        </authorList>
    </citation>
    <scope>NUCLEOTIDE SEQUENCE</scope>
    <source>
        <strain evidence="1">MA453B</strain>
    </source>
</reference>
<evidence type="ECO:0000313" key="1">
    <source>
        <dbReference type="EMBL" id="CAG8745294.1"/>
    </source>
</evidence>
<feature type="non-terminal residue" evidence="1">
    <location>
        <position position="66"/>
    </location>
</feature>
<sequence>LAAASSALVRVTNIRYCGTEHRTLDNILGNLERDNGSTYNSVAAIQENEELGFFEEDLHERGMFKS</sequence>
<protein>
    <submittedName>
        <fullName evidence="1">4557_t:CDS:1</fullName>
    </submittedName>
</protein>
<keyword evidence="2" id="KW-1185">Reference proteome</keyword>
<gene>
    <name evidence="1" type="ORF">DERYTH_LOCUS16377</name>
</gene>
<name>A0A9N9IQB1_9GLOM</name>
<proteinExistence type="predicted"/>
<dbReference type="AlphaFoldDB" id="A0A9N9IQB1"/>
<accession>A0A9N9IQB1</accession>
<evidence type="ECO:0000313" key="2">
    <source>
        <dbReference type="Proteomes" id="UP000789405"/>
    </source>
</evidence>
<comment type="caution">
    <text evidence="1">The sequence shown here is derived from an EMBL/GenBank/DDBJ whole genome shotgun (WGS) entry which is preliminary data.</text>
</comment>
<organism evidence="1 2">
    <name type="scientific">Dentiscutata erythropus</name>
    <dbReference type="NCBI Taxonomy" id="1348616"/>
    <lineage>
        <taxon>Eukaryota</taxon>
        <taxon>Fungi</taxon>
        <taxon>Fungi incertae sedis</taxon>
        <taxon>Mucoromycota</taxon>
        <taxon>Glomeromycotina</taxon>
        <taxon>Glomeromycetes</taxon>
        <taxon>Diversisporales</taxon>
        <taxon>Gigasporaceae</taxon>
        <taxon>Dentiscutata</taxon>
    </lineage>
</organism>
<dbReference type="OrthoDB" id="2440499at2759"/>
<dbReference type="EMBL" id="CAJVPY010014226">
    <property type="protein sequence ID" value="CAG8745294.1"/>
    <property type="molecule type" value="Genomic_DNA"/>
</dbReference>